<dbReference type="AlphaFoldDB" id="A0A381V2M9"/>
<organism evidence="1">
    <name type="scientific">marine metagenome</name>
    <dbReference type="NCBI Taxonomy" id="408172"/>
    <lineage>
        <taxon>unclassified sequences</taxon>
        <taxon>metagenomes</taxon>
        <taxon>ecological metagenomes</taxon>
    </lineage>
</organism>
<dbReference type="SUPFAM" id="SSF48452">
    <property type="entry name" value="TPR-like"/>
    <property type="match status" value="1"/>
</dbReference>
<proteinExistence type="predicted"/>
<evidence type="ECO:0000313" key="1">
    <source>
        <dbReference type="EMBL" id="SVA34622.1"/>
    </source>
</evidence>
<sequence length="200" mass="23313">MGAFIQKHPNSIFFPLVADLYLMDGDYSEAEEICKTGLNHHPEYPDGLFVLAQIQKEKKDYKKAEKTLKRLLLLHSVYPEALTLLAKVQEKINRSPNTVKAVRKKYERFDYVLVPQERKKILKREKSNLRKTVPSVSSTELKPLKVSPKLATFTLAEILENQGLYPQAIDILDMLEDKKEDKKQLKEYRDRIIKKFHSNN</sequence>
<accession>A0A381V2M9</accession>
<dbReference type="Gene3D" id="1.25.40.10">
    <property type="entry name" value="Tetratricopeptide repeat domain"/>
    <property type="match status" value="1"/>
</dbReference>
<dbReference type="EMBL" id="UINC01007692">
    <property type="protein sequence ID" value="SVA34622.1"/>
    <property type="molecule type" value="Genomic_DNA"/>
</dbReference>
<dbReference type="InterPro" id="IPR011990">
    <property type="entry name" value="TPR-like_helical_dom_sf"/>
</dbReference>
<name>A0A381V2M9_9ZZZZ</name>
<gene>
    <name evidence="1" type="ORF">METZ01_LOCUS87476</name>
</gene>
<reference evidence="1" key="1">
    <citation type="submission" date="2018-05" db="EMBL/GenBank/DDBJ databases">
        <authorList>
            <person name="Lanie J.A."/>
            <person name="Ng W.-L."/>
            <person name="Kazmierczak K.M."/>
            <person name="Andrzejewski T.M."/>
            <person name="Davidsen T.M."/>
            <person name="Wayne K.J."/>
            <person name="Tettelin H."/>
            <person name="Glass J.I."/>
            <person name="Rusch D."/>
            <person name="Podicherti R."/>
            <person name="Tsui H.-C.T."/>
            <person name="Winkler M.E."/>
        </authorList>
    </citation>
    <scope>NUCLEOTIDE SEQUENCE</scope>
</reference>
<dbReference type="Pfam" id="PF14559">
    <property type="entry name" value="TPR_19"/>
    <property type="match status" value="1"/>
</dbReference>
<protein>
    <submittedName>
        <fullName evidence="1">Uncharacterized protein</fullName>
    </submittedName>
</protein>